<dbReference type="InterPro" id="IPR001874">
    <property type="entry name" value="DHquinase_II"/>
</dbReference>
<feature type="binding site" evidence="9 11">
    <location>
        <position position="112"/>
    </location>
    <ligand>
        <name>substrate</name>
    </ligand>
</feature>
<evidence type="ECO:0000256" key="8">
    <source>
        <dbReference type="ARBA" id="ARBA00023239"/>
    </source>
</evidence>
<dbReference type="PIRSF" id="PIRSF001399">
    <property type="entry name" value="DHquinase_II"/>
    <property type="match status" value="1"/>
</dbReference>
<evidence type="ECO:0000256" key="2">
    <source>
        <dbReference type="ARBA" id="ARBA00003924"/>
    </source>
</evidence>
<evidence type="ECO:0000256" key="11">
    <source>
        <dbReference type="PIRSR" id="PIRSR001399-2"/>
    </source>
</evidence>
<evidence type="ECO:0000256" key="6">
    <source>
        <dbReference type="ARBA" id="ARBA00012060"/>
    </source>
</evidence>
<keyword evidence="7 9" id="KW-0057">Aromatic amino acid biosynthesis</keyword>
<feature type="binding site" evidence="9 11">
    <location>
        <position position="75"/>
    </location>
    <ligand>
        <name>substrate</name>
    </ligand>
</feature>
<dbReference type="AlphaFoldDB" id="A0A0J9H0P4"/>
<dbReference type="STRING" id="1675527.AIOL_004290"/>
<feature type="binding site" evidence="9 11">
    <location>
        <position position="88"/>
    </location>
    <ligand>
        <name>substrate</name>
    </ligand>
</feature>
<dbReference type="PATRIC" id="fig|1675527.3.peg.4490"/>
<dbReference type="GO" id="GO:0003855">
    <property type="term" value="F:3-dehydroquinate dehydratase activity"/>
    <property type="evidence" value="ECO:0007669"/>
    <property type="project" value="UniProtKB-UniRule"/>
</dbReference>
<accession>A0A0J9H0P4</accession>
<dbReference type="PROSITE" id="PS01029">
    <property type="entry name" value="DEHYDROQUINASE_II"/>
    <property type="match status" value="1"/>
</dbReference>
<comment type="subunit">
    <text evidence="5 9">Homododecamer.</text>
</comment>
<feature type="active site" description="Proton donor" evidence="9 10">
    <location>
        <position position="101"/>
    </location>
</feature>
<comment type="pathway">
    <text evidence="3 9">Metabolic intermediate biosynthesis; chorismate biosynthesis; chorismate from D-erythrose 4-phosphate and phosphoenolpyruvate: step 3/7.</text>
</comment>
<dbReference type="Gene3D" id="3.40.50.9100">
    <property type="entry name" value="Dehydroquinase, class II"/>
    <property type="match status" value="1"/>
</dbReference>
<keyword evidence="8 9" id="KW-0456">Lyase</keyword>
<dbReference type="CDD" id="cd00466">
    <property type="entry name" value="DHQase_II"/>
    <property type="match status" value="1"/>
</dbReference>
<proteinExistence type="inferred from homology"/>
<feature type="binding site" evidence="9 11">
    <location>
        <position position="81"/>
    </location>
    <ligand>
        <name>substrate</name>
    </ligand>
</feature>
<evidence type="ECO:0000313" key="13">
    <source>
        <dbReference type="EMBL" id="KMW59308.1"/>
    </source>
</evidence>
<dbReference type="InterPro" id="IPR018509">
    <property type="entry name" value="DHquinase_II_CS"/>
</dbReference>
<dbReference type="EC" id="4.2.1.10" evidence="6 9"/>
<comment type="function">
    <text evidence="2 9">Catalyzes a trans-dehydration via an enolate intermediate.</text>
</comment>
<evidence type="ECO:0000256" key="10">
    <source>
        <dbReference type="PIRSR" id="PIRSR001399-1"/>
    </source>
</evidence>
<comment type="catalytic activity">
    <reaction evidence="1 9">
        <text>3-dehydroquinate = 3-dehydroshikimate + H2O</text>
        <dbReference type="Rhea" id="RHEA:21096"/>
        <dbReference type="ChEBI" id="CHEBI:15377"/>
        <dbReference type="ChEBI" id="CHEBI:16630"/>
        <dbReference type="ChEBI" id="CHEBI:32364"/>
        <dbReference type="EC" id="4.2.1.10"/>
    </reaction>
</comment>
<evidence type="ECO:0000313" key="14">
    <source>
        <dbReference type="Proteomes" id="UP000037178"/>
    </source>
</evidence>
<sequence length="145" mass="15767">MPKTVYFLNGPNLNLLGQRQPELYGATTLAEVEAECTALGAELGLELVCRQSNSEGQLVDWIQEARGRAEAIVINPGGYSHTSIAIFDALNAFEGKVVEVHVSNIHAREEFRHFSYVTLRADGVIIGCGTHGYQLALRQAAQLLG</sequence>
<dbReference type="SUPFAM" id="SSF52304">
    <property type="entry name" value="Type II 3-dehydroquinate dehydratase"/>
    <property type="match status" value="1"/>
</dbReference>
<evidence type="ECO:0000256" key="7">
    <source>
        <dbReference type="ARBA" id="ARBA00023141"/>
    </source>
</evidence>
<feature type="site" description="Transition state stabilizer" evidence="9 12">
    <location>
        <position position="19"/>
    </location>
</feature>
<dbReference type="RefSeq" id="WP_049644802.1">
    <property type="nucleotide sequence ID" value="NZ_LFTY01000002.1"/>
</dbReference>
<dbReference type="Pfam" id="PF01220">
    <property type="entry name" value="DHquinase_II"/>
    <property type="match status" value="1"/>
</dbReference>
<dbReference type="NCBIfam" id="NF003805">
    <property type="entry name" value="PRK05395.1-2"/>
    <property type="match status" value="1"/>
</dbReference>
<dbReference type="GO" id="GO:0009073">
    <property type="term" value="P:aromatic amino acid family biosynthetic process"/>
    <property type="evidence" value="ECO:0007669"/>
    <property type="project" value="UniProtKB-KW"/>
</dbReference>
<dbReference type="InterPro" id="IPR036441">
    <property type="entry name" value="DHquinase_II_sf"/>
</dbReference>
<keyword evidence="9" id="KW-0028">Amino-acid biosynthesis</keyword>
<name>A0A0J9H0P4_9RHOB</name>
<feature type="active site" description="Proton acceptor" evidence="9 10">
    <location>
        <position position="24"/>
    </location>
</feature>
<evidence type="ECO:0000256" key="12">
    <source>
        <dbReference type="PIRSR" id="PIRSR001399-3"/>
    </source>
</evidence>
<dbReference type="HAMAP" id="MF_00169">
    <property type="entry name" value="AroQ"/>
    <property type="match status" value="1"/>
</dbReference>
<feature type="binding site" evidence="9 11">
    <location>
        <begin position="102"/>
        <end position="103"/>
    </location>
    <ligand>
        <name>substrate</name>
    </ligand>
</feature>
<dbReference type="PANTHER" id="PTHR21272:SF3">
    <property type="entry name" value="CATABOLIC 3-DEHYDROQUINASE"/>
    <property type="match status" value="1"/>
</dbReference>
<evidence type="ECO:0000256" key="5">
    <source>
        <dbReference type="ARBA" id="ARBA00011193"/>
    </source>
</evidence>
<dbReference type="NCBIfam" id="NF003807">
    <property type="entry name" value="PRK05395.1-4"/>
    <property type="match status" value="1"/>
</dbReference>
<dbReference type="NCBIfam" id="TIGR01088">
    <property type="entry name" value="aroQ"/>
    <property type="match status" value="1"/>
</dbReference>
<organism evidence="13 14">
    <name type="scientific">Candidatus Rhodobacter oscarellae</name>
    <dbReference type="NCBI Taxonomy" id="1675527"/>
    <lineage>
        <taxon>Bacteria</taxon>
        <taxon>Pseudomonadati</taxon>
        <taxon>Pseudomonadota</taxon>
        <taxon>Alphaproteobacteria</taxon>
        <taxon>Rhodobacterales</taxon>
        <taxon>Rhodobacter group</taxon>
        <taxon>Rhodobacter</taxon>
    </lineage>
</organism>
<dbReference type="UniPathway" id="UPA00053">
    <property type="reaction ID" value="UER00086"/>
</dbReference>
<dbReference type="OrthoDB" id="9790793at2"/>
<dbReference type="NCBIfam" id="NF003806">
    <property type="entry name" value="PRK05395.1-3"/>
    <property type="match status" value="1"/>
</dbReference>
<keyword evidence="14" id="KW-1185">Reference proteome</keyword>
<dbReference type="GO" id="GO:0019631">
    <property type="term" value="P:quinate catabolic process"/>
    <property type="evidence" value="ECO:0007669"/>
    <property type="project" value="TreeGrafter"/>
</dbReference>
<reference evidence="13 14" key="1">
    <citation type="submission" date="2015-06" db="EMBL/GenBank/DDBJ databases">
        <title>Draft genome sequence of an Alphaproteobacteria species associated to the Mediterranean sponge Oscarella lobularis.</title>
        <authorList>
            <person name="Jourda C."/>
            <person name="Santini S."/>
            <person name="Claverie J.-M."/>
        </authorList>
    </citation>
    <scope>NUCLEOTIDE SEQUENCE [LARGE SCALE GENOMIC DNA]</scope>
    <source>
        <strain evidence="13">IGS</strain>
    </source>
</reference>
<comment type="caution">
    <text evidence="13">The sequence shown here is derived from an EMBL/GenBank/DDBJ whole genome shotgun (WGS) entry which is preliminary data.</text>
</comment>
<dbReference type="PANTHER" id="PTHR21272">
    <property type="entry name" value="CATABOLIC 3-DEHYDROQUINASE"/>
    <property type="match status" value="1"/>
</dbReference>
<comment type="similarity">
    <text evidence="4 9">Belongs to the type-II 3-dehydroquinase family.</text>
</comment>
<dbReference type="EMBL" id="LFTY01000002">
    <property type="protein sequence ID" value="KMW59308.1"/>
    <property type="molecule type" value="Genomic_DNA"/>
</dbReference>
<dbReference type="GO" id="GO:0009423">
    <property type="term" value="P:chorismate biosynthetic process"/>
    <property type="evidence" value="ECO:0007669"/>
    <property type="project" value="UniProtKB-UniRule"/>
</dbReference>
<evidence type="ECO:0000256" key="3">
    <source>
        <dbReference type="ARBA" id="ARBA00004902"/>
    </source>
</evidence>
<evidence type="ECO:0000256" key="4">
    <source>
        <dbReference type="ARBA" id="ARBA00011037"/>
    </source>
</evidence>
<gene>
    <name evidence="9" type="primary">aroQ</name>
    <name evidence="13" type="ORF">AIOL_004290</name>
</gene>
<protein>
    <recommendedName>
        <fullName evidence="6 9">3-dehydroquinate dehydratase</fullName>
        <shortName evidence="9">3-dehydroquinase</shortName>
        <ecNumber evidence="6 9">4.2.1.10</ecNumber>
    </recommendedName>
    <alternativeName>
        <fullName evidence="9">Type II DHQase</fullName>
    </alternativeName>
</protein>
<dbReference type="GO" id="GO:0008652">
    <property type="term" value="P:amino acid biosynthetic process"/>
    <property type="evidence" value="ECO:0007669"/>
    <property type="project" value="UniProtKB-KW"/>
</dbReference>
<dbReference type="Proteomes" id="UP000037178">
    <property type="component" value="Unassembled WGS sequence"/>
</dbReference>
<evidence type="ECO:0000256" key="1">
    <source>
        <dbReference type="ARBA" id="ARBA00001864"/>
    </source>
</evidence>
<evidence type="ECO:0000256" key="9">
    <source>
        <dbReference type="HAMAP-Rule" id="MF_00169"/>
    </source>
</evidence>